<dbReference type="Proteomes" id="UP001642260">
    <property type="component" value="Unassembled WGS sequence"/>
</dbReference>
<protein>
    <submittedName>
        <fullName evidence="1">Uncharacterized protein</fullName>
    </submittedName>
</protein>
<keyword evidence="2" id="KW-1185">Reference proteome</keyword>
<dbReference type="AlphaFoldDB" id="A0ABC8L5C0"/>
<name>A0ABC8L5C0_ERUVS</name>
<sequence length="59" mass="6307">MLMQIHSDTIGVAKSALNPPKSSFMPQIYRQGAKQALNQPHGLFLIRQGCLASSGASIP</sequence>
<evidence type="ECO:0000313" key="1">
    <source>
        <dbReference type="EMBL" id="CAH8374050.1"/>
    </source>
</evidence>
<organism evidence="1 2">
    <name type="scientific">Eruca vesicaria subsp. sativa</name>
    <name type="common">Garden rocket</name>
    <name type="synonym">Eruca sativa</name>
    <dbReference type="NCBI Taxonomy" id="29727"/>
    <lineage>
        <taxon>Eukaryota</taxon>
        <taxon>Viridiplantae</taxon>
        <taxon>Streptophyta</taxon>
        <taxon>Embryophyta</taxon>
        <taxon>Tracheophyta</taxon>
        <taxon>Spermatophyta</taxon>
        <taxon>Magnoliopsida</taxon>
        <taxon>eudicotyledons</taxon>
        <taxon>Gunneridae</taxon>
        <taxon>Pentapetalae</taxon>
        <taxon>rosids</taxon>
        <taxon>malvids</taxon>
        <taxon>Brassicales</taxon>
        <taxon>Brassicaceae</taxon>
        <taxon>Brassiceae</taxon>
        <taxon>Eruca</taxon>
    </lineage>
</organism>
<proteinExistence type="predicted"/>
<dbReference type="EMBL" id="CAKOAT010447376">
    <property type="protein sequence ID" value="CAH8374050.1"/>
    <property type="molecule type" value="Genomic_DNA"/>
</dbReference>
<accession>A0ABC8L5C0</accession>
<reference evidence="1 2" key="1">
    <citation type="submission" date="2022-03" db="EMBL/GenBank/DDBJ databases">
        <authorList>
            <person name="Macdonald S."/>
            <person name="Ahmed S."/>
            <person name="Newling K."/>
        </authorList>
    </citation>
    <scope>NUCLEOTIDE SEQUENCE [LARGE SCALE GENOMIC DNA]</scope>
</reference>
<comment type="caution">
    <text evidence="1">The sequence shown here is derived from an EMBL/GenBank/DDBJ whole genome shotgun (WGS) entry which is preliminary data.</text>
</comment>
<evidence type="ECO:0000313" key="2">
    <source>
        <dbReference type="Proteomes" id="UP001642260"/>
    </source>
</evidence>
<gene>
    <name evidence="1" type="ORF">ERUC_LOCUS31953</name>
</gene>